<comment type="similarity">
    <text evidence="1">Belongs to the LysR transcriptional regulatory family.</text>
</comment>
<dbReference type="PROSITE" id="PS50931">
    <property type="entry name" value="HTH_LYSR"/>
    <property type="match status" value="1"/>
</dbReference>
<accession>A0A6M8B940</accession>
<dbReference type="Gene3D" id="3.40.190.10">
    <property type="entry name" value="Periplasmic binding protein-like II"/>
    <property type="match status" value="2"/>
</dbReference>
<dbReference type="AlphaFoldDB" id="A0A6M8B940"/>
<evidence type="ECO:0000256" key="3">
    <source>
        <dbReference type="ARBA" id="ARBA00023125"/>
    </source>
</evidence>
<gene>
    <name evidence="6" type="ORF">HPC72_03215</name>
</gene>
<organism evidence="6 7">
    <name type="scientific">Actinomyces marmotae</name>
    <dbReference type="NCBI Taxonomy" id="2737173"/>
    <lineage>
        <taxon>Bacteria</taxon>
        <taxon>Bacillati</taxon>
        <taxon>Actinomycetota</taxon>
        <taxon>Actinomycetes</taxon>
        <taxon>Actinomycetales</taxon>
        <taxon>Actinomycetaceae</taxon>
        <taxon>Actinomyces</taxon>
    </lineage>
</organism>
<dbReference type="Pfam" id="PF03466">
    <property type="entry name" value="LysR_substrate"/>
    <property type="match status" value="1"/>
</dbReference>
<keyword evidence="4" id="KW-0804">Transcription</keyword>
<name>A0A6M8B940_9ACTO</name>
<dbReference type="GO" id="GO:0003700">
    <property type="term" value="F:DNA-binding transcription factor activity"/>
    <property type="evidence" value="ECO:0007669"/>
    <property type="project" value="InterPro"/>
</dbReference>
<dbReference type="EMBL" id="CP053642">
    <property type="protein sequence ID" value="QKD79395.1"/>
    <property type="molecule type" value="Genomic_DNA"/>
</dbReference>
<evidence type="ECO:0000256" key="4">
    <source>
        <dbReference type="ARBA" id="ARBA00023163"/>
    </source>
</evidence>
<dbReference type="InterPro" id="IPR005119">
    <property type="entry name" value="LysR_subst-bd"/>
</dbReference>
<dbReference type="KEGG" id="amam:HPC72_03215"/>
<dbReference type="InterPro" id="IPR000847">
    <property type="entry name" value="LysR_HTH_N"/>
</dbReference>
<dbReference type="GO" id="GO:0000976">
    <property type="term" value="F:transcription cis-regulatory region binding"/>
    <property type="evidence" value="ECO:0007669"/>
    <property type="project" value="TreeGrafter"/>
</dbReference>
<dbReference type="PANTHER" id="PTHR30126">
    <property type="entry name" value="HTH-TYPE TRANSCRIPTIONAL REGULATOR"/>
    <property type="match status" value="1"/>
</dbReference>
<evidence type="ECO:0000313" key="6">
    <source>
        <dbReference type="EMBL" id="QKD79395.1"/>
    </source>
</evidence>
<keyword evidence="2" id="KW-0805">Transcription regulation</keyword>
<evidence type="ECO:0000256" key="1">
    <source>
        <dbReference type="ARBA" id="ARBA00009437"/>
    </source>
</evidence>
<protein>
    <submittedName>
        <fullName evidence="6">LysR family transcriptional regulator</fullName>
    </submittedName>
</protein>
<keyword evidence="3" id="KW-0238">DNA-binding</keyword>
<proteinExistence type="inferred from homology"/>
<dbReference type="PANTHER" id="PTHR30126:SF39">
    <property type="entry name" value="HTH-TYPE TRANSCRIPTIONAL REGULATOR CYSL"/>
    <property type="match status" value="1"/>
</dbReference>
<reference evidence="6 7" key="1">
    <citation type="submission" date="2020-05" db="EMBL/GenBank/DDBJ databases">
        <title>Actinomyces sp. zg-325.</title>
        <authorList>
            <person name="Yang C."/>
        </authorList>
    </citation>
    <scope>NUCLEOTIDE SEQUENCE [LARGE SCALE GENOMIC DNA]</scope>
    <source>
        <strain evidence="7">zg-325</strain>
    </source>
</reference>
<evidence type="ECO:0000256" key="2">
    <source>
        <dbReference type="ARBA" id="ARBA00023015"/>
    </source>
</evidence>
<sequence length="305" mass="31994">MNLSSRRMSVLLAVQRAGGVVAAADSLHMSPSAVSQHVRLLEKESGARLVDRAPTGAVLTEAGRVLAESAERIEGELIEAQRKLAALDGASPTGTVRVGSFATAVRAILLPLIADLEANRPGLDIIIEEVEERAGLSRLRRGELDLLLLERDARALPPAPRGLGDVPILDESWLVVVPPGCAVPTSLADLAGATWIALDPSTAGAFALTRLSGQLGVALNTRHVGNDYDVVLAMAHAGLGYALLPELAVRSNDIPDDVRITRLPGLGARQLVVRHRATRTEPGPAVRAVLSALLEQTIPLGAVMG</sequence>
<evidence type="ECO:0000259" key="5">
    <source>
        <dbReference type="PROSITE" id="PS50931"/>
    </source>
</evidence>
<feature type="domain" description="HTH lysR-type" evidence="5">
    <location>
        <begin position="1"/>
        <end position="60"/>
    </location>
</feature>
<dbReference type="SUPFAM" id="SSF53850">
    <property type="entry name" value="Periplasmic binding protein-like II"/>
    <property type="match status" value="1"/>
</dbReference>
<dbReference type="Gene3D" id="1.10.10.10">
    <property type="entry name" value="Winged helix-like DNA-binding domain superfamily/Winged helix DNA-binding domain"/>
    <property type="match status" value="1"/>
</dbReference>
<dbReference type="RefSeq" id="WP_159524240.1">
    <property type="nucleotide sequence ID" value="NZ_CP053642.1"/>
</dbReference>
<dbReference type="Pfam" id="PF00126">
    <property type="entry name" value="HTH_1"/>
    <property type="match status" value="1"/>
</dbReference>
<dbReference type="Proteomes" id="UP000504752">
    <property type="component" value="Chromosome"/>
</dbReference>
<dbReference type="SUPFAM" id="SSF46785">
    <property type="entry name" value="Winged helix' DNA-binding domain"/>
    <property type="match status" value="1"/>
</dbReference>
<dbReference type="InterPro" id="IPR036390">
    <property type="entry name" value="WH_DNA-bd_sf"/>
</dbReference>
<keyword evidence="7" id="KW-1185">Reference proteome</keyword>
<dbReference type="InterPro" id="IPR036388">
    <property type="entry name" value="WH-like_DNA-bd_sf"/>
</dbReference>
<evidence type="ECO:0000313" key="7">
    <source>
        <dbReference type="Proteomes" id="UP000504752"/>
    </source>
</evidence>